<accession>A0A6J5KXR4</accession>
<dbReference type="EMBL" id="LR796208">
    <property type="protein sequence ID" value="CAB4127338.1"/>
    <property type="molecule type" value="Genomic_DNA"/>
</dbReference>
<evidence type="ECO:0000313" key="2">
    <source>
        <dbReference type="EMBL" id="CAB4127338.1"/>
    </source>
</evidence>
<feature type="region of interest" description="Disordered" evidence="1">
    <location>
        <begin position="523"/>
        <end position="553"/>
    </location>
</feature>
<organism evidence="2">
    <name type="scientific">uncultured Caudovirales phage</name>
    <dbReference type="NCBI Taxonomy" id="2100421"/>
    <lineage>
        <taxon>Viruses</taxon>
        <taxon>Duplodnaviria</taxon>
        <taxon>Heunggongvirae</taxon>
        <taxon>Uroviricota</taxon>
        <taxon>Caudoviricetes</taxon>
        <taxon>Peduoviridae</taxon>
        <taxon>Maltschvirus</taxon>
        <taxon>Maltschvirus maltsch</taxon>
    </lineage>
</organism>
<sequence>MKQYRQFLKEMPASSIVYSVEDSDIPNYETDIIVKLSKKLAESNSCQYVIFICNESALSLDAKLHYMQLLYPNTNFIKTYNLVESVSKLERKYKTIIPIQSNILENTSNINRSISFAEQGNYIQFKRTLPSNIRDIDGKRLMNDVRQGMGLDIIKEQFKLNVDELREKYFNKEIFNIGDIVESNNEPFEILDRGSNYLVVANSNGETSKKWIQDVVMSENNNFTSAQFEDQEDVLNPSEITFKGYKTKNLHNAPGSAEAFRKTIRNVGDFDPVSVLNALKATDEYLKITPAEILKGGKEYQADLLKWSNNHLKAKTSLDKQGEFVFHADYWHMYKDLLDKAVYAVRVITSDNPISDLDESTMDPNKDKLKVAKMIASILGADPDQCNCPDTLVNNALRKAKSLPKDSLKIVSKMLKLADEVGIKYDHKVINATPTLTTEQVELAEARAEKYGRKYPNAIDTAWVIAEGKAPSIVASKTKPNLSGLRPDDEVKLSNLNKMGKGANVPSGDLDSKYKKDIENYANTGHTNGVQQSQGKNQPEVTHVGSSLTTDGNDTMARMKAKKIMGEELDLDEDFDLTEEQIDEIVDSLSEEDIFEAYDDNEIIVVDEDGNEVEIELPVSEEAIMEVLSKMERIKAKLRMAKYEPKLTAKREIALKKHSDSHTINNRARHLAVKMMKTKLLKGRNPSTLSSSEHERIDRVIEKKKKLIGRLAMKLTSRVRQTEKERLSHH</sequence>
<gene>
    <name evidence="2" type="ORF">UFOVP84_137</name>
</gene>
<evidence type="ECO:0000256" key="1">
    <source>
        <dbReference type="SAM" id="MobiDB-lite"/>
    </source>
</evidence>
<reference evidence="2" key="1">
    <citation type="submission" date="2020-04" db="EMBL/GenBank/DDBJ databases">
        <authorList>
            <person name="Chiriac C."/>
            <person name="Salcher M."/>
            <person name="Ghai R."/>
            <person name="Kavagutti S V."/>
        </authorList>
    </citation>
    <scope>NUCLEOTIDE SEQUENCE</scope>
</reference>
<protein>
    <submittedName>
        <fullName evidence="2">Uncharacterized protein</fullName>
    </submittedName>
</protein>
<proteinExistence type="predicted"/>
<name>A0A6J5KXR4_9CAUD</name>